<accession>A0A9Q5HQ19</accession>
<feature type="transmembrane region" description="Helical" evidence="1">
    <location>
        <begin position="105"/>
        <end position="122"/>
    </location>
</feature>
<reference evidence="3" key="1">
    <citation type="submission" date="2016-06" db="EMBL/GenBank/DDBJ databases">
        <title>Draft Genome sequence of the fungus Inonotus baumii.</title>
        <authorList>
            <person name="Zhu H."/>
            <person name="Lin W."/>
        </authorList>
    </citation>
    <scope>NUCLEOTIDE SEQUENCE</scope>
    <source>
        <strain evidence="3">821</strain>
    </source>
</reference>
<keyword evidence="4" id="KW-1185">Reference proteome</keyword>
<evidence type="ECO:0000256" key="2">
    <source>
        <dbReference type="SAM" id="SignalP"/>
    </source>
</evidence>
<proteinExistence type="predicted"/>
<protein>
    <recommendedName>
        <fullName evidence="5">Transmembrane protein</fullName>
    </recommendedName>
</protein>
<feature type="signal peptide" evidence="2">
    <location>
        <begin position="1"/>
        <end position="20"/>
    </location>
</feature>
<evidence type="ECO:0000256" key="1">
    <source>
        <dbReference type="SAM" id="Phobius"/>
    </source>
</evidence>
<keyword evidence="1" id="KW-1133">Transmembrane helix</keyword>
<evidence type="ECO:0008006" key="5">
    <source>
        <dbReference type="Google" id="ProtNLM"/>
    </source>
</evidence>
<comment type="caution">
    <text evidence="3">The sequence shown here is derived from an EMBL/GenBank/DDBJ whole genome shotgun (WGS) entry which is preliminary data.</text>
</comment>
<dbReference type="AlphaFoldDB" id="A0A9Q5HQ19"/>
<keyword evidence="2" id="KW-0732">Signal</keyword>
<feature type="transmembrane region" description="Helical" evidence="1">
    <location>
        <begin position="63"/>
        <end position="85"/>
    </location>
</feature>
<dbReference type="OrthoDB" id="3261349at2759"/>
<organism evidence="3 4">
    <name type="scientific">Sanghuangporus baumii</name>
    <name type="common">Phellinus baumii</name>
    <dbReference type="NCBI Taxonomy" id="108892"/>
    <lineage>
        <taxon>Eukaryota</taxon>
        <taxon>Fungi</taxon>
        <taxon>Dikarya</taxon>
        <taxon>Basidiomycota</taxon>
        <taxon>Agaricomycotina</taxon>
        <taxon>Agaricomycetes</taxon>
        <taxon>Hymenochaetales</taxon>
        <taxon>Hymenochaetaceae</taxon>
        <taxon>Sanghuangporus</taxon>
    </lineage>
</organism>
<gene>
    <name evidence="3" type="ORF">A7U60_g9096</name>
</gene>
<evidence type="ECO:0000313" key="4">
    <source>
        <dbReference type="Proteomes" id="UP000757232"/>
    </source>
</evidence>
<feature type="transmembrane region" description="Helical" evidence="1">
    <location>
        <begin position="128"/>
        <end position="147"/>
    </location>
</feature>
<dbReference type="EMBL" id="LNZH02000217">
    <property type="protein sequence ID" value="OCB83890.1"/>
    <property type="molecule type" value="Genomic_DNA"/>
</dbReference>
<feature type="chain" id="PRO_5040388967" description="Transmembrane protein" evidence="2">
    <location>
        <begin position="21"/>
        <end position="182"/>
    </location>
</feature>
<name>A0A9Q5HQ19_SANBA</name>
<sequence length="182" mass="19919">MNEAHRRLSIILKVLLATEACLKLGLNIFFDVTAGYVIGQLVTGPTVCGQANYSSVTLGLIDWIIPMVYNLVLMILAVYKAGEYWRMSAGLKGFQLVKVVIKDQIIYFILIVACCIVDILQFKIQVASLFWTGVLGSLGNPSFLCILGTRMLFNLKEAGELGVNEGTSSRVPSGTISEMDFS</sequence>
<keyword evidence="1" id="KW-0812">Transmembrane</keyword>
<feature type="transmembrane region" description="Helical" evidence="1">
    <location>
        <begin position="21"/>
        <end position="43"/>
    </location>
</feature>
<keyword evidence="1" id="KW-0472">Membrane</keyword>
<dbReference type="Proteomes" id="UP000757232">
    <property type="component" value="Unassembled WGS sequence"/>
</dbReference>
<evidence type="ECO:0000313" key="3">
    <source>
        <dbReference type="EMBL" id="OCB83890.1"/>
    </source>
</evidence>